<dbReference type="Pfam" id="PF13433">
    <property type="entry name" value="Peripla_BP_5"/>
    <property type="match status" value="1"/>
</dbReference>
<keyword evidence="1" id="KW-0675">Receptor</keyword>
<evidence type="ECO:0000313" key="1">
    <source>
        <dbReference type="EMBL" id="ADU27840.1"/>
    </source>
</evidence>
<dbReference type="eggNOG" id="COG0683">
    <property type="taxonomic scope" value="Bacteria"/>
</dbReference>
<organism evidence="1 2">
    <name type="scientific">Ethanoligenens harbinense (strain DSM 18485 / JCM 12961 / CGMCC 1.5033 / YUAN-3)</name>
    <dbReference type="NCBI Taxonomy" id="663278"/>
    <lineage>
        <taxon>Bacteria</taxon>
        <taxon>Bacillati</taxon>
        <taxon>Bacillota</taxon>
        <taxon>Clostridia</taxon>
        <taxon>Eubacteriales</taxon>
        <taxon>Oscillospiraceae</taxon>
        <taxon>Ethanoligenens</taxon>
    </lineage>
</organism>
<dbReference type="AlphaFoldDB" id="E6U4V5"/>
<dbReference type="KEGG" id="eha:Ethha_2329"/>
<dbReference type="SUPFAM" id="SSF53822">
    <property type="entry name" value="Periplasmic binding protein-like I"/>
    <property type="match status" value="1"/>
</dbReference>
<keyword evidence="2" id="KW-1185">Reference proteome</keyword>
<dbReference type="InterPro" id="IPR028082">
    <property type="entry name" value="Peripla_BP_I"/>
</dbReference>
<protein>
    <submittedName>
        <fullName evidence="1">Extracellular ligand-binding receptor</fullName>
    </submittedName>
</protein>
<gene>
    <name evidence="1" type="ordered locus">Ethha_2329</name>
</gene>
<dbReference type="PANTHER" id="PTHR47628:SF1">
    <property type="entry name" value="ALIPHATIC AMIDASE EXPRESSION-REGULATING PROTEIN"/>
    <property type="match status" value="1"/>
</dbReference>
<reference evidence="1 2" key="1">
    <citation type="submission" date="2010-12" db="EMBL/GenBank/DDBJ databases">
        <title>Complete sequence of Ethanoligenens harbinense YUAN-3.</title>
        <authorList>
            <person name="Lucas S."/>
            <person name="Copeland A."/>
            <person name="Lapidus A."/>
            <person name="Cheng J.-F."/>
            <person name="Bruce D."/>
            <person name="Goodwin L."/>
            <person name="Pitluck S."/>
            <person name="Chertkov O."/>
            <person name="Misra M."/>
            <person name="Detter J.C."/>
            <person name="Han C."/>
            <person name="Tapia R."/>
            <person name="Land M."/>
            <person name="Hauser L."/>
            <person name="Jeffries C."/>
            <person name="Kyrpides N."/>
            <person name="Ivanova N."/>
            <person name="Mikhailova N."/>
            <person name="Wang A."/>
            <person name="Mouttaki H."/>
            <person name="He Z."/>
            <person name="Zhou J."/>
            <person name="Hemme C.L."/>
            <person name="Woyke T."/>
        </authorList>
    </citation>
    <scope>NUCLEOTIDE SEQUENCE [LARGE SCALE GENOMIC DNA]</scope>
    <source>
        <strain evidence="2">DSM 18485 / JCM 12961 / CGMCC 1.5033 / YUAN-3</strain>
    </source>
</reference>
<dbReference type="Gene3D" id="3.40.50.2300">
    <property type="match status" value="2"/>
</dbReference>
<dbReference type="InterPro" id="IPR039570">
    <property type="entry name" value="AmiC_PBP1"/>
</dbReference>
<dbReference type="Proteomes" id="UP000001551">
    <property type="component" value="Chromosome"/>
</dbReference>
<dbReference type="HOGENOM" id="CLU_027128_1_1_9"/>
<evidence type="ECO:0000313" key="2">
    <source>
        <dbReference type="Proteomes" id="UP000001551"/>
    </source>
</evidence>
<name>E6U4V5_ETHHY</name>
<proteinExistence type="predicted"/>
<accession>E6U4V5</accession>
<dbReference type="GO" id="GO:0033218">
    <property type="term" value="F:amide binding"/>
    <property type="evidence" value="ECO:0007669"/>
    <property type="project" value="InterPro"/>
</dbReference>
<dbReference type="CDD" id="cd06357">
    <property type="entry name" value="PBP1_AmiC"/>
    <property type="match status" value="1"/>
</dbReference>
<sequence length="399" mass="44153">MCCFLLFVLTACSNEGQANVGKASFEHDGNTIRIGILLSTTGSTAVVERSMLNAAYLAFDEINKAGGIDGKRIEYIQEDYCSDPTIAAAKIQDLIVNENVVATVGCCTSASRKATLPVLKKYNSLLVYPTFTEGEETDPNVIYTGAMPNQQAVEYIPWLMKKCGKKVFLIGNDYVFPVICNKQAKRIIEMNNGTVLGEKYVSIGYSDFTDILETIKKVRPDFIYCDLVGDSVISFYKEYKRLGLDPEKCPIAAIATDEMSVQGMGADCAEGHYASMNYFSTLDTPASQEFVKKYEEHSQDGSVITSSAEATYDSCYLLAKAIEKVQNPYDTNSLIKAFSGLEFDAPQGKIKVDETNHCTWLYSRFAIAHNGKFQIVYQSKNAIKPEPWPTILYPDGSHN</sequence>
<dbReference type="EMBL" id="CP002400">
    <property type="protein sequence ID" value="ADU27840.1"/>
    <property type="molecule type" value="Genomic_DNA"/>
</dbReference>
<dbReference type="STRING" id="663278.Ethha_2329"/>
<dbReference type="PANTHER" id="PTHR47628">
    <property type="match status" value="1"/>
</dbReference>